<dbReference type="VEuPathDB" id="TriTrypDB:TvY486_0801450"/>
<protein>
    <submittedName>
        <fullName evidence="1">Uncharacterized protein</fullName>
    </submittedName>
</protein>
<dbReference type="AlphaFoldDB" id="G0U0D8"/>
<dbReference type="OMA" id="PLWINET"/>
<dbReference type="EMBL" id="HE573024">
    <property type="protein sequence ID" value="CCC49536.1"/>
    <property type="molecule type" value="Genomic_DNA"/>
</dbReference>
<organism evidence="1">
    <name type="scientific">Trypanosoma vivax (strain Y486)</name>
    <dbReference type="NCBI Taxonomy" id="1055687"/>
    <lineage>
        <taxon>Eukaryota</taxon>
        <taxon>Discoba</taxon>
        <taxon>Euglenozoa</taxon>
        <taxon>Kinetoplastea</taxon>
        <taxon>Metakinetoplastina</taxon>
        <taxon>Trypanosomatida</taxon>
        <taxon>Trypanosomatidae</taxon>
        <taxon>Trypanosoma</taxon>
        <taxon>Duttonella</taxon>
    </lineage>
</organism>
<dbReference type="InterPro" id="IPR003374">
    <property type="entry name" value="ApbE-like_sf"/>
</dbReference>
<name>G0U0D8_TRYVY</name>
<reference evidence="1" key="1">
    <citation type="journal article" date="2012" name="Proc. Natl. Acad. Sci. U.S.A.">
        <title>Antigenic diversity is generated by distinct evolutionary mechanisms in African trypanosome species.</title>
        <authorList>
            <person name="Jackson A.P."/>
            <person name="Berry A."/>
            <person name="Aslett M."/>
            <person name="Allison H.C."/>
            <person name="Burton P."/>
            <person name="Vavrova-Anderson J."/>
            <person name="Brown R."/>
            <person name="Browne H."/>
            <person name="Corton N."/>
            <person name="Hauser H."/>
            <person name="Gamble J."/>
            <person name="Gilderthorp R."/>
            <person name="Marcello L."/>
            <person name="McQuillan J."/>
            <person name="Otto T.D."/>
            <person name="Quail M.A."/>
            <person name="Sanders M.J."/>
            <person name="van Tonder A."/>
            <person name="Ginger M.L."/>
            <person name="Field M.C."/>
            <person name="Barry J.D."/>
            <person name="Hertz-Fowler C."/>
            <person name="Berriman M."/>
        </authorList>
    </citation>
    <scope>NUCLEOTIDE SEQUENCE</scope>
    <source>
        <strain evidence="1">Y486</strain>
    </source>
</reference>
<proteinExistence type="predicted"/>
<sequence>MASWNPKSYIAEALSRYTMEAVKSNDESTIPSYYDAMTHHLRSYELSKDVQSVLDCQEASNANFSMQICDAKFQVLFNPVNAFATPTLNRDIKNIIDTILVSFYVILSESVNLRLSKGTAVLSPVLFDILKNARDLSLATNYPLGVCEEMVYGSDVASSRLKSFHSMKLYEDSKVLLPDDLAVNIDKFVEAWLVDNVFDGLRSITGISGCCVTYKGFSRVFGAPHHSSVWKCAVWGYGASGEQIVIGSVELDDEHPAMATYTLQNHSSDPFGMHSCTAHCQKVATAYALARVLHSHKGKETALRFVSEWRKKYKENPNLLLLRFSLFFGYGKQTSDEADNFVGEGDAERLIPYDKEVVLSEAQKHMESIGHYAAQASRVVMKANDIDAVHHLMAIHDCKVNKELDKVFSFLPTICVAATFVVKTGSLFVNILNTVELFRDDGICTFSVPKGSLMYNYVFESGSQITLNIFHENGPIHQNINNRGSLWVNEEGNDVVVVEKDGTRCITTKILQCISTQIIFETSKCLYIGDDLFVVGRLLSKIPNNILVKMGGSYMPKSIYPSQDLYPFIFTTLHKLYGTVGLVGYGSKLCALNPPVVSICCSSELSDIVLGEGNTGTRCRITFLSRAGSCIYSGKTFDELNRCLPIASNDVCSIPSENIAFFLQGTVMHVLREFSPRFVICLITVSNVTVNTTDVGVLNISYDSQPVKGV</sequence>
<dbReference type="SUPFAM" id="SSF143631">
    <property type="entry name" value="ApbE-like"/>
    <property type="match status" value="1"/>
</dbReference>
<accession>G0U0D8</accession>
<gene>
    <name evidence="1" type="ORF">TVY486_0801450</name>
</gene>
<evidence type="ECO:0000313" key="1">
    <source>
        <dbReference type="EMBL" id="CCC49536.1"/>
    </source>
</evidence>